<feature type="transmembrane region" description="Helical" evidence="2">
    <location>
        <begin position="12"/>
        <end position="34"/>
    </location>
</feature>
<gene>
    <name evidence="3" type="ORF">DUNSADRAFT_7597</name>
</gene>
<evidence type="ECO:0000313" key="4">
    <source>
        <dbReference type="Proteomes" id="UP000815325"/>
    </source>
</evidence>
<proteinExistence type="predicted"/>
<dbReference type="Proteomes" id="UP000815325">
    <property type="component" value="Unassembled WGS sequence"/>
</dbReference>
<keyword evidence="2" id="KW-0472">Membrane</keyword>
<dbReference type="EMBL" id="MU069712">
    <property type="protein sequence ID" value="KAF5835317.1"/>
    <property type="molecule type" value="Genomic_DNA"/>
</dbReference>
<feature type="transmembrane region" description="Helical" evidence="2">
    <location>
        <begin position="125"/>
        <end position="144"/>
    </location>
</feature>
<keyword evidence="2" id="KW-1133">Transmembrane helix</keyword>
<evidence type="ECO:0000313" key="3">
    <source>
        <dbReference type="EMBL" id="KAF5835317.1"/>
    </source>
</evidence>
<feature type="transmembrane region" description="Helical" evidence="2">
    <location>
        <begin position="96"/>
        <end position="113"/>
    </location>
</feature>
<feature type="compositionally biased region" description="Basic and acidic residues" evidence="1">
    <location>
        <begin position="202"/>
        <end position="218"/>
    </location>
</feature>
<evidence type="ECO:0000256" key="2">
    <source>
        <dbReference type="SAM" id="Phobius"/>
    </source>
</evidence>
<feature type="region of interest" description="Disordered" evidence="1">
    <location>
        <begin position="199"/>
        <end position="218"/>
    </location>
</feature>
<feature type="transmembrane region" description="Helical" evidence="2">
    <location>
        <begin position="164"/>
        <end position="185"/>
    </location>
</feature>
<comment type="caution">
    <text evidence="3">The sequence shown here is derived from an EMBL/GenBank/DDBJ whole genome shotgun (WGS) entry which is preliminary data.</text>
</comment>
<protein>
    <recommendedName>
        <fullName evidence="5">MARVEL domain-containing protein</fullName>
    </recommendedName>
</protein>
<name>A0ABQ7GL44_DUNSA</name>
<keyword evidence="2" id="KW-0812">Transmembrane</keyword>
<organism evidence="3 4">
    <name type="scientific">Dunaliella salina</name>
    <name type="common">Green alga</name>
    <name type="synonym">Protococcus salinus</name>
    <dbReference type="NCBI Taxonomy" id="3046"/>
    <lineage>
        <taxon>Eukaryota</taxon>
        <taxon>Viridiplantae</taxon>
        <taxon>Chlorophyta</taxon>
        <taxon>core chlorophytes</taxon>
        <taxon>Chlorophyceae</taxon>
        <taxon>CS clade</taxon>
        <taxon>Chlamydomonadales</taxon>
        <taxon>Dunaliellaceae</taxon>
        <taxon>Dunaliella</taxon>
    </lineage>
</organism>
<evidence type="ECO:0008006" key="5">
    <source>
        <dbReference type="Google" id="ProtNLM"/>
    </source>
</evidence>
<keyword evidence="4" id="KW-1185">Reference proteome</keyword>
<sequence>MAVIEITRRQTLKFLVFGMFATWVVSLAGLIHTANLCRRKELHYTHPTFIIGHNDARSAIIDGYTQPFPRGAADDLPYPDGSQLAYRCGIHFSLEFWAVMFEFFIIVFSWLAVTRPNMFNSKYTLSAFIGIATYQYMYYASIFTKLSYAFNEHAAHPDKAAHSTTTAMAGAIMVLVMNYIFLWFYTSEWGIEDDLAEEAADQDAKSKDILNKAGEDQE</sequence>
<accession>A0ABQ7GL44</accession>
<reference evidence="3" key="1">
    <citation type="submission" date="2017-08" db="EMBL/GenBank/DDBJ databases">
        <authorList>
            <person name="Polle J.E."/>
            <person name="Barry K."/>
            <person name="Cushman J."/>
            <person name="Schmutz J."/>
            <person name="Tran D."/>
            <person name="Hathwaick L.T."/>
            <person name="Yim W.C."/>
            <person name="Jenkins J."/>
            <person name="Mckie-Krisberg Z.M."/>
            <person name="Prochnik S."/>
            <person name="Lindquist E."/>
            <person name="Dockter R.B."/>
            <person name="Adam C."/>
            <person name="Molina H."/>
            <person name="Bunkerborg J."/>
            <person name="Jin E."/>
            <person name="Buchheim M."/>
            <person name="Magnuson J."/>
        </authorList>
    </citation>
    <scope>NUCLEOTIDE SEQUENCE</scope>
    <source>
        <strain evidence="3">CCAP 19/18</strain>
    </source>
</reference>
<evidence type="ECO:0000256" key="1">
    <source>
        <dbReference type="SAM" id="MobiDB-lite"/>
    </source>
</evidence>